<dbReference type="InterPro" id="IPR036397">
    <property type="entry name" value="RNaseH_sf"/>
</dbReference>
<dbReference type="SUPFAM" id="SSF53098">
    <property type="entry name" value="Ribonuclease H-like"/>
    <property type="match status" value="1"/>
</dbReference>
<reference evidence="3 4" key="1">
    <citation type="submission" date="2021-01" db="EMBL/GenBank/DDBJ databases">
        <title>Whole genome shotgun sequence of Verrucosispora gifhornensis NBRC 16317.</title>
        <authorList>
            <person name="Komaki H."/>
            <person name="Tamura T."/>
        </authorList>
    </citation>
    <scope>NUCLEOTIDE SEQUENCE [LARGE SCALE GENOMIC DNA]</scope>
    <source>
        <strain evidence="3 4">NBRC 16317</strain>
    </source>
</reference>
<comment type="caution">
    <text evidence="3">The sequence shown here is derived from an EMBL/GenBank/DDBJ whole genome shotgun (WGS) entry which is preliminary data.</text>
</comment>
<sequence length="424" mass="47341">MLDDTPSGLADGRRRGLQAVAVAEPVRVRRLSDQEGQQLLRITRRGTGSPVRLRRAMVVLASAGGNTVPAIARLVQADEDTVRQVIHRFNEMGMASLDPQWAGGRPRLISDDDEAFIVETANARPEALGRPFTRWSVRKLADYLTAHAARRVRIGRERLRQILHQHKITFQRTKTWKESTDPDRDAKLARIEYVTAHFPQRVFAFDEFGPLVIRPQAGAGWAPSGHPQRLPANYHKLHGVRQFHGCYSVGDDQLWGIVRRRKSAANTLAALKSIRAARPDGAPIYVILDNLSAHKGLKIRAWAAQNKVELCFTPTYASWANPIEAQFGPLRTFVIAGSDHPNHTVLTRKLQAYLRWRNVNARNPDVLAAQRRERPHSQRTPTRLAAADYTCRLSVTHRRLPAPPRQAHPVAGSSPPAAGRGNPA</sequence>
<dbReference type="Pfam" id="PF13358">
    <property type="entry name" value="DDE_3"/>
    <property type="match status" value="1"/>
</dbReference>
<dbReference type="EMBL" id="BOPA01000062">
    <property type="protein sequence ID" value="GIJ19075.1"/>
    <property type="molecule type" value="Genomic_DNA"/>
</dbReference>
<evidence type="ECO:0000313" key="4">
    <source>
        <dbReference type="Proteomes" id="UP000647860"/>
    </source>
</evidence>
<dbReference type="Pfam" id="PF13565">
    <property type="entry name" value="HTH_32"/>
    <property type="match status" value="1"/>
</dbReference>
<dbReference type="NCBIfam" id="NF033545">
    <property type="entry name" value="transpos_IS630"/>
    <property type="match status" value="1"/>
</dbReference>
<evidence type="ECO:0000313" key="3">
    <source>
        <dbReference type="EMBL" id="GIJ19075.1"/>
    </source>
</evidence>
<dbReference type="Gene3D" id="3.30.420.10">
    <property type="entry name" value="Ribonuclease H-like superfamily/Ribonuclease H"/>
    <property type="match status" value="1"/>
</dbReference>
<dbReference type="SUPFAM" id="SSF46689">
    <property type="entry name" value="Homeodomain-like"/>
    <property type="match status" value="1"/>
</dbReference>
<gene>
    <name evidence="3" type="ORF">Vgi01_57590</name>
</gene>
<dbReference type="InterPro" id="IPR038717">
    <property type="entry name" value="Tc1-like_DDE_dom"/>
</dbReference>
<name>A0ABQ4IME7_9ACTN</name>
<dbReference type="InterPro" id="IPR009057">
    <property type="entry name" value="Homeodomain-like_sf"/>
</dbReference>
<dbReference type="InterPro" id="IPR012337">
    <property type="entry name" value="RNaseH-like_sf"/>
</dbReference>
<organism evidence="3 4">
    <name type="scientific">Micromonospora gifhornensis</name>
    <dbReference type="NCBI Taxonomy" id="84594"/>
    <lineage>
        <taxon>Bacteria</taxon>
        <taxon>Bacillati</taxon>
        <taxon>Actinomycetota</taxon>
        <taxon>Actinomycetes</taxon>
        <taxon>Micromonosporales</taxon>
        <taxon>Micromonosporaceae</taxon>
        <taxon>Micromonospora</taxon>
    </lineage>
</organism>
<proteinExistence type="predicted"/>
<dbReference type="Proteomes" id="UP000647860">
    <property type="component" value="Unassembled WGS sequence"/>
</dbReference>
<protein>
    <submittedName>
        <fullName evidence="3">IS630 family transposase</fullName>
    </submittedName>
</protein>
<evidence type="ECO:0000259" key="2">
    <source>
        <dbReference type="Pfam" id="PF13358"/>
    </source>
</evidence>
<feature type="domain" description="Tc1-like transposase DDE" evidence="2">
    <location>
        <begin position="202"/>
        <end position="336"/>
    </location>
</feature>
<evidence type="ECO:0000256" key="1">
    <source>
        <dbReference type="SAM" id="MobiDB-lite"/>
    </source>
</evidence>
<accession>A0ABQ4IME7</accession>
<feature type="region of interest" description="Disordered" evidence="1">
    <location>
        <begin position="399"/>
        <end position="424"/>
    </location>
</feature>
<keyword evidence="4" id="KW-1185">Reference proteome</keyword>
<dbReference type="InterPro" id="IPR047655">
    <property type="entry name" value="Transpos_IS630-like"/>
</dbReference>